<dbReference type="PANTHER" id="PTHR41533">
    <property type="entry name" value="L,D-TRANSPEPTIDASE HI_1667-RELATED"/>
    <property type="match status" value="1"/>
</dbReference>
<evidence type="ECO:0000256" key="6">
    <source>
        <dbReference type="ARBA" id="ARBA00023316"/>
    </source>
</evidence>
<organism evidence="9 10">
    <name type="scientific">Chitinophaga arvensicola</name>
    <dbReference type="NCBI Taxonomy" id="29529"/>
    <lineage>
        <taxon>Bacteria</taxon>
        <taxon>Pseudomonadati</taxon>
        <taxon>Bacteroidota</taxon>
        <taxon>Chitinophagia</taxon>
        <taxon>Chitinophagales</taxon>
        <taxon>Chitinophagaceae</taxon>
        <taxon>Chitinophaga</taxon>
    </lineage>
</organism>
<keyword evidence="10" id="KW-1185">Reference proteome</keyword>
<evidence type="ECO:0000256" key="5">
    <source>
        <dbReference type="ARBA" id="ARBA00022984"/>
    </source>
</evidence>
<dbReference type="InterPro" id="IPR052905">
    <property type="entry name" value="LD-transpeptidase_YkuD-like"/>
</dbReference>
<feature type="active site" description="Nucleophile" evidence="7">
    <location>
        <position position="482"/>
    </location>
</feature>
<evidence type="ECO:0000256" key="1">
    <source>
        <dbReference type="ARBA" id="ARBA00004752"/>
    </source>
</evidence>
<feature type="active site" description="Proton donor/acceptor" evidence="7">
    <location>
        <position position="463"/>
    </location>
</feature>
<dbReference type="InterPro" id="IPR005490">
    <property type="entry name" value="LD_TPept_cat_dom"/>
</dbReference>
<reference evidence="10" key="1">
    <citation type="submission" date="2016-10" db="EMBL/GenBank/DDBJ databases">
        <authorList>
            <person name="Varghese N."/>
            <person name="Submissions S."/>
        </authorList>
    </citation>
    <scope>NUCLEOTIDE SEQUENCE [LARGE SCALE GENOMIC DNA]</scope>
    <source>
        <strain evidence="10">DSM 3695</strain>
    </source>
</reference>
<evidence type="ECO:0000259" key="8">
    <source>
        <dbReference type="PROSITE" id="PS52029"/>
    </source>
</evidence>
<dbReference type="Pfam" id="PF03734">
    <property type="entry name" value="YkuD"/>
    <property type="match status" value="1"/>
</dbReference>
<keyword evidence="5 7" id="KW-0573">Peptidoglycan synthesis</keyword>
<keyword evidence="3" id="KW-0808">Transferase</keyword>
<protein>
    <submittedName>
        <fullName evidence="9">Murein L,D-transpeptidase YcbB/YkuD</fullName>
    </submittedName>
</protein>
<dbReference type="GO" id="GO:0009252">
    <property type="term" value="P:peptidoglycan biosynthetic process"/>
    <property type="evidence" value="ECO:0007669"/>
    <property type="project" value="UniProtKB-UniPathway"/>
</dbReference>
<dbReference type="AlphaFoldDB" id="A0A1I0SDZ8"/>
<dbReference type="Pfam" id="PF20142">
    <property type="entry name" value="Scaffold"/>
    <property type="match status" value="1"/>
</dbReference>
<dbReference type="SUPFAM" id="SSF141523">
    <property type="entry name" value="L,D-transpeptidase catalytic domain-like"/>
    <property type="match status" value="1"/>
</dbReference>
<evidence type="ECO:0000256" key="2">
    <source>
        <dbReference type="ARBA" id="ARBA00005992"/>
    </source>
</evidence>
<comment type="pathway">
    <text evidence="1 7">Cell wall biogenesis; peptidoglycan biosynthesis.</text>
</comment>
<dbReference type="InterPro" id="IPR036365">
    <property type="entry name" value="PGBD-like_sf"/>
</dbReference>
<evidence type="ECO:0000313" key="9">
    <source>
        <dbReference type="EMBL" id="SEW54398.1"/>
    </source>
</evidence>
<dbReference type="InterPro" id="IPR045380">
    <property type="entry name" value="LD_TPept_scaffold_dom"/>
</dbReference>
<feature type="domain" description="L,D-TPase catalytic" evidence="8">
    <location>
        <begin position="348"/>
        <end position="510"/>
    </location>
</feature>
<evidence type="ECO:0000313" key="10">
    <source>
        <dbReference type="Proteomes" id="UP000199310"/>
    </source>
</evidence>
<comment type="similarity">
    <text evidence="2">Belongs to the YkuD family.</text>
</comment>
<dbReference type="PROSITE" id="PS52029">
    <property type="entry name" value="LD_TPASE"/>
    <property type="match status" value="1"/>
</dbReference>
<keyword evidence="4 7" id="KW-0133">Cell shape</keyword>
<dbReference type="GO" id="GO:0004180">
    <property type="term" value="F:carboxypeptidase activity"/>
    <property type="evidence" value="ECO:0007669"/>
    <property type="project" value="UniProtKB-ARBA"/>
</dbReference>
<dbReference type="STRING" id="29529.SAMN04488122_6018"/>
<dbReference type="InterPro" id="IPR038063">
    <property type="entry name" value="Transpep_catalytic_dom"/>
</dbReference>
<accession>A0A1I0SDZ8</accession>
<dbReference type="SUPFAM" id="SSF47090">
    <property type="entry name" value="PGBD-like"/>
    <property type="match status" value="1"/>
</dbReference>
<dbReference type="EMBL" id="FOJG01000002">
    <property type="protein sequence ID" value="SEW54398.1"/>
    <property type="molecule type" value="Genomic_DNA"/>
</dbReference>
<dbReference type="InterPro" id="IPR036366">
    <property type="entry name" value="PGBDSf"/>
</dbReference>
<dbReference type="GO" id="GO:0016740">
    <property type="term" value="F:transferase activity"/>
    <property type="evidence" value="ECO:0007669"/>
    <property type="project" value="UniProtKB-KW"/>
</dbReference>
<evidence type="ECO:0000256" key="4">
    <source>
        <dbReference type="ARBA" id="ARBA00022960"/>
    </source>
</evidence>
<dbReference type="Gene3D" id="1.10.101.10">
    <property type="entry name" value="PGBD-like superfamily/PGBD"/>
    <property type="match status" value="1"/>
</dbReference>
<dbReference type="UniPathway" id="UPA00219"/>
<dbReference type="PANTHER" id="PTHR41533:SF2">
    <property type="entry name" value="BLR7131 PROTEIN"/>
    <property type="match status" value="1"/>
</dbReference>
<name>A0A1I0SDZ8_9BACT</name>
<dbReference type="Gene3D" id="2.40.440.10">
    <property type="entry name" value="L,D-transpeptidase catalytic domain-like"/>
    <property type="match status" value="1"/>
</dbReference>
<dbReference type="CDD" id="cd16913">
    <property type="entry name" value="YkuD_like"/>
    <property type="match status" value="1"/>
</dbReference>
<sequence>MQGDFLLPYMHSLFPASYVDGPFSGCKRAYGNRLSFCRMSGMKRLLLITLFAYILQGCSSPSAPATSDAHISPVNTGITRENAYNDLFLDSSAIAAFITAEKLDDTTANRLRSFYNARNFEFAWLDSRGPVEQAAAFRSLYNYSKDSTSNRALDKRLNALMDEDSLSISAGDKEMVKTELQLTWRLINYFRETGGSIDQLEHMVPAQRYPAMALADSMLKTDDKVFPAVAAMKAPLKAYREYAGKGGWVQIPDIKKGLKKGQSSPEIIAVKKRLSLTGELKNNDSSAVFTDELETAINAFRNSNGYTQNGVLNDTVVKALNVPAEERLQQLLVNMERMKWMPVKPQGKLILVNIPAFVLHVTDGDKRLFDMDIVVGKEGHSTTMFSGMLNQVVFSPYWNIPRSIVRKEILPAIQRNKKYLASKHMEVTGEANGLPVIRQLPGQHNALGKVKFLFPNSYNIYFHDTPEKGLFERDNRAYSHGCIRLKDPVKMAQFVLEDSPQWTNEKIDSAMNSGKEKFVAVKNPVPVIITYFTAWTNGDKLYFASDVYGHDAVFKEKLFK</sequence>
<proteinExistence type="inferred from homology"/>
<gene>
    <name evidence="9" type="ORF">SAMN04488122_6018</name>
</gene>
<evidence type="ECO:0000256" key="3">
    <source>
        <dbReference type="ARBA" id="ARBA00022679"/>
    </source>
</evidence>
<evidence type="ECO:0000256" key="7">
    <source>
        <dbReference type="PROSITE-ProRule" id="PRU01373"/>
    </source>
</evidence>
<dbReference type="GO" id="GO:0071555">
    <property type="term" value="P:cell wall organization"/>
    <property type="evidence" value="ECO:0007669"/>
    <property type="project" value="UniProtKB-UniRule"/>
</dbReference>
<keyword evidence="6 7" id="KW-0961">Cell wall biogenesis/degradation</keyword>
<dbReference type="Proteomes" id="UP000199310">
    <property type="component" value="Unassembled WGS sequence"/>
</dbReference>
<dbReference type="GO" id="GO:0008360">
    <property type="term" value="P:regulation of cell shape"/>
    <property type="evidence" value="ECO:0007669"/>
    <property type="project" value="UniProtKB-UniRule"/>
</dbReference>